<gene>
    <name evidence="8" type="ORF">KP79_PYT10380</name>
</gene>
<dbReference type="OrthoDB" id="2096344at2759"/>
<dbReference type="InterPro" id="IPR019775">
    <property type="entry name" value="WD40_repeat_CS"/>
</dbReference>
<dbReference type="InterPro" id="IPR001680">
    <property type="entry name" value="WD40_rpt"/>
</dbReference>
<dbReference type="GO" id="GO:0043161">
    <property type="term" value="P:proteasome-mediated ubiquitin-dependent protein catabolic process"/>
    <property type="evidence" value="ECO:0007669"/>
    <property type="project" value="TreeGrafter"/>
</dbReference>
<dbReference type="GO" id="GO:0030674">
    <property type="term" value="F:protein-macromolecule adaptor activity"/>
    <property type="evidence" value="ECO:0007669"/>
    <property type="project" value="TreeGrafter"/>
</dbReference>
<evidence type="ECO:0000256" key="2">
    <source>
        <dbReference type="ARBA" id="ARBA00022574"/>
    </source>
</evidence>
<dbReference type="STRING" id="6573.A0A210Q9Q7"/>
<dbReference type="InterPro" id="IPR051865">
    <property type="entry name" value="WD-repeat_CDT2_adapter"/>
</dbReference>
<accession>A0A210Q9Q7</accession>
<dbReference type="PROSITE" id="PS50082">
    <property type="entry name" value="WD_REPEATS_2"/>
    <property type="match status" value="4"/>
</dbReference>
<feature type="compositionally biased region" description="Polar residues" evidence="7">
    <location>
        <begin position="546"/>
        <end position="555"/>
    </location>
</feature>
<dbReference type="Gene3D" id="2.130.10.10">
    <property type="entry name" value="YVTN repeat-like/Quinoprotein amine dehydrogenase"/>
    <property type="match status" value="2"/>
</dbReference>
<dbReference type="PRINTS" id="PR00320">
    <property type="entry name" value="GPROTEINBRPT"/>
</dbReference>
<keyword evidence="9" id="KW-1185">Reference proteome</keyword>
<protein>
    <submittedName>
        <fullName evidence="8">Denticleless protein-like</fullName>
    </submittedName>
</protein>
<dbReference type="CDD" id="cd00200">
    <property type="entry name" value="WD40"/>
    <property type="match status" value="1"/>
</dbReference>
<dbReference type="GO" id="GO:0005634">
    <property type="term" value="C:nucleus"/>
    <property type="evidence" value="ECO:0007669"/>
    <property type="project" value="TreeGrafter"/>
</dbReference>
<feature type="region of interest" description="Disordered" evidence="7">
    <location>
        <begin position="427"/>
        <end position="573"/>
    </location>
</feature>
<dbReference type="EMBL" id="NEDP02004499">
    <property type="protein sequence ID" value="OWF45458.1"/>
    <property type="molecule type" value="Genomic_DNA"/>
</dbReference>
<evidence type="ECO:0000256" key="5">
    <source>
        <dbReference type="ARBA" id="ARBA00038344"/>
    </source>
</evidence>
<feature type="compositionally biased region" description="Polar residues" evidence="7">
    <location>
        <begin position="592"/>
        <end position="607"/>
    </location>
</feature>
<comment type="caution">
    <text evidence="8">The sequence shown here is derived from an EMBL/GenBank/DDBJ whole genome shotgun (WGS) entry which is preliminary data.</text>
</comment>
<dbReference type="InterPro" id="IPR020472">
    <property type="entry name" value="WD40_PAC1"/>
</dbReference>
<dbReference type="PANTHER" id="PTHR22852:SF0">
    <property type="entry name" value="DENTICLELESS PROTEIN HOMOLOG"/>
    <property type="match status" value="1"/>
</dbReference>
<dbReference type="SMART" id="SM00320">
    <property type="entry name" value="WD40"/>
    <property type="match status" value="6"/>
</dbReference>
<feature type="compositionally biased region" description="Pro residues" evidence="7">
    <location>
        <begin position="789"/>
        <end position="798"/>
    </location>
</feature>
<feature type="repeat" description="WD" evidence="6">
    <location>
        <begin position="131"/>
        <end position="172"/>
    </location>
</feature>
<reference evidence="8 9" key="1">
    <citation type="journal article" date="2017" name="Nat. Ecol. Evol.">
        <title>Scallop genome provides insights into evolution of bilaterian karyotype and development.</title>
        <authorList>
            <person name="Wang S."/>
            <person name="Zhang J."/>
            <person name="Jiao W."/>
            <person name="Li J."/>
            <person name="Xun X."/>
            <person name="Sun Y."/>
            <person name="Guo X."/>
            <person name="Huan P."/>
            <person name="Dong B."/>
            <person name="Zhang L."/>
            <person name="Hu X."/>
            <person name="Sun X."/>
            <person name="Wang J."/>
            <person name="Zhao C."/>
            <person name="Wang Y."/>
            <person name="Wang D."/>
            <person name="Huang X."/>
            <person name="Wang R."/>
            <person name="Lv J."/>
            <person name="Li Y."/>
            <person name="Zhang Z."/>
            <person name="Liu B."/>
            <person name="Lu W."/>
            <person name="Hui Y."/>
            <person name="Liang J."/>
            <person name="Zhou Z."/>
            <person name="Hou R."/>
            <person name="Li X."/>
            <person name="Liu Y."/>
            <person name="Li H."/>
            <person name="Ning X."/>
            <person name="Lin Y."/>
            <person name="Zhao L."/>
            <person name="Xing Q."/>
            <person name="Dou J."/>
            <person name="Li Y."/>
            <person name="Mao J."/>
            <person name="Guo H."/>
            <person name="Dou H."/>
            <person name="Li T."/>
            <person name="Mu C."/>
            <person name="Jiang W."/>
            <person name="Fu Q."/>
            <person name="Fu X."/>
            <person name="Miao Y."/>
            <person name="Liu J."/>
            <person name="Yu Q."/>
            <person name="Li R."/>
            <person name="Liao H."/>
            <person name="Li X."/>
            <person name="Kong Y."/>
            <person name="Jiang Z."/>
            <person name="Chourrout D."/>
            <person name="Li R."/>
            <person name="Bao Z."/>
        </authorList>
    </citation>
    <scope>NUCLEOTIDE SEQUENCE [LARGE SCALE GENOMIC DNA]</scope>
    <source>
        <strain evidence="8 9">PY_sf001</strain>
    </source>
</reference>
<organism evidence="8 9">
    <name type="scientific">Mizuhopecten yessoensis</name>
    <name type="common">Japanese scallop</name>
    <name type="synonym">Patinopecten yessoensis</name>
    <dbReference type="NCBI Taxonomy" id="6573"/>
    <lineage>
        <taxon>Eukaryota</taxon>
        <taxon>Metazoa</taxon>
        <taxon>Spiralia</taxon>
        <taxon>Lophotrochozoa</taxon>
        <taxon>Mollusca</taxon>
        <taxon>Bivalvia</taxon>
        <taxon>Autobranchia</taxon>
        <taxon>Pteriomorphia</taxon>
        <taxon>Pectinida</taxon>
        <taxon>Pectinoidea</taxon>
        <taxon>Pectinidae</taxon>
        <taxon>Mizuhopecten</taxon>
    </lineage>
</organism>
<feature type="repeat" description="WD" evidence="6">
    <location>
        <begin position="245"/>
        <end position="286"/>
    </location>
</feature>
<evidence type="ECO:0000256" key="7">
    <source>
        <dbReference type="SAM" id="MobiDB-lite"/>
    </source>
</evidence>
<feature type="compositionally biased region" description="Polar residues" evidence="7">
    <location>
        <begin position="461"/>
        <end position="470"/>
    </location>
</feature>
<comment type="similarity">
    <text evidence="5">Belongs to the WD repeat cdt2 family.</text>
</comment>
<feature type="compositionally biased region" description="Polar residues" evidence="7">
    <location>
        <begin position="743"/>
        <end position="767"/>
    </location>
</feature>
<dbReference type="InterPro" id="IPR015943">
    <property type="entry name" value="WD40/YVTN_repeat-like_dom_sf"/>
</dbReference>
<dbReference type="PANTHER" id="PTHR22852">
    <property type="entry name" value="LETHAL 2 DENTICLELESS PROTEIN RETINOIC ACID-REGULATED NUCLEAR MATRIX-ASSOCIATED PROTEIN"/>
    <property type="match status" value="1"/>
</dbReference>
<dbReference type="PROSITE" id="PS00678">
    <property type="entry name" value="WD_REPEATS_1"/>
    <property type="match status" value="2"/>
</dbReference>
<dbReference type="InterPro" id="IPR036322">
    <property type="entry name" value="WD40_repeat_dom_sf"/>
</dbReference>
<dbReference type="SUPFAM" id="SSF50978">
    <property type="entry name" value="WD40 repeat-like"/>
    <property type="match status" value="1"/>
</dbReference>
<feature type="compositionally biased region" description="Basic and acidic residues" evidence="7">
    <location>
        <begin position="440"/>
        <end position="459"/>
    </location>
</feature>
<evidence type="ECO:0000256" key="1">
    <source>
        <dbReference type="ARBA" id="ARBA00004906"/>
    </source>
</evidence>
<dbReference type="AlphaFoldDB" id="A0A210Q9Q7"/>
<dbReference type="Pfam" id="PF00400">
    <property type="entry name" value="WD40"/>
    <property type="match status" value="5"/>
</dbReference>
<evidence type="ECO:0000313" key="8">
    <source>
        <dbReference type="EMBL" id="OWF45458.1"/>
    </source>
</evidence>
<evidence type="ECO:0000256" key="4">
    <source>
        <dbReference type="ARBA" id="ARBA00022786"/>
    </source>
</evidence>
<keyword evidence="3" id="KW-0677">Repeat</keyword>
<keyword evidence="4" id="KW-0833">Ubl conjugation pathway</keyword>
<sequence length="798" mass="88819">MIEHYIPDVSSRRPVNLLDFYYPERGIPRKSVRGKTRRMFTNIFTRSTGENRIKRGFSKQIDTSNFLECLECYRTDEYMIVGSDDGALVPPIACEFSKQGLGNILALVDESGGTIIQDTNKTGQSALLSDWQAHSNAIFDLAWVPLENKLVTASGDQTAVLWDVPTAEKLDVFKGHTSSVRTVAFRSDDSAVFATGSRDGHVMVWDTRCNRKDGFLSPVNTIHNAHALQQTSVRKPRNRQKLGPARDSQQSVTVVTFQTDTTLISAGAVDGCVKFWDLRKTYSLMTSTPESRHTIPYSGTSQRKHGFTSLTMDTYKSNLFASCTDDIVYQYDITTMMPRLVHQYKGHRNNSFYVKTSISPDNQFLLSGSSDEVAHIWQVGKPNQSPIVLKGHKAEVSDVAWSPYDLSKVVTLSDDNSLRVWRINRRLSPPGPEEVVGTAERTHREIGTSARQLDEKENPEQVLSTKQHPTSLGDKPNKTPNLKKRSSAEISPGSLPKSSPSIKHWLSGKKTPSSKVLGKGDSCTSDSPGSKSGRKRQCKRKLVSDSPDQNPSKRQNVLPDRPFNADLHSPHKSASPTIAAFRNEYGACSKSPVRSSPQKWNSPQKFSSPRKIELNFNSPRKLNLDIDSPRKFTTSPISSSLNKDSPKNSNSPEVLNLHMPRQCITKQSVATASPTVDLPNLVLSGEVNRINVCYPMGKENSPRKGTPPMNWLKQIRQQKLGKEGETDQRLKFSPCRSLFYNSADSSPAHSVESCQPNHEGPSQNNSQSEEEPKTPVIGMKSLRHYFKPRPSPKVDPVG</sequence>
<feature type="compositionally biased region" description="Polar residues" evidence="7">
    <location>
        <begin position="631"/>
        <end position="653"/>
    </location>
</feature>
<feature type="repeat" description="WD" evidence="6">
    <location>
        <begin position="389"/>
        <end position="424"/>
    </location>
</feature>
<feature type="repeat" description="WD" evidence="6">
    <location>
        <begin position="173"/>
        <end position="208"/>
    </location>
</feature>
<proteinExistence type="inferred from homology"/>
<feature type="compositionally biased region" description="Basic residues" evidence="7">
    <location>
        <begin position="532"/>
        <end position="541"/>
    </location>
</feature>
<dbReference type="GO" id="GO:0007095">
    <property type="term" value="P:mitotic G2 DNA damage checkpoint signaling"/>
    <property type="evidence" value="ECO:0007669"/>
    <property type="project" value="TreeGrafter"/>
</dbReference>
<comment type="pathway">
    <text evidence="1">Protein modification; protein ubiquitination.</text>
</comment>
<evidence type="ECO:0000313" key="9">
    <source>
        <dbReference type="Proteomes" id="UP000242188"/>
    </source>
</evidence>
<dbReference type="Proteomes" id="UP000242188">
    <property type="component" value="Unassembled WGS sequence"/>
</dbReference>
<keyword evidence="2 6" id="KW-0853">WD repeat</keyword>
<name>A0A210Q9Q7_MIZYE</name>
<evidence type="ECO:0000256" key="6">
    <source>
        <dbReference type="PROSITE-ProRule" id="PRU00221"/>
    </source>
</evidence>
<feature type="region of interest" description="Disordered" evidence="7">
    <location>
        <begin position="588"/>
        <end position="654"/>
    </location>
</feature>
<dbReference type="PROSITE" id="PS50294">
    <property type="entry name" value="WD_REPEATS_REGION"/>
    <property type="match status" value="4"/>
</dbReference>
<feature type="region of interest" description="Disordered" evidence="7">
    <location>
        <begin position="743"/>
        <end position="798"/>
    </location>
</feature>
<evidence type="ECO:0000256" key="3">
    <source>
        <dbReference type="ARBA" id="ARBA00022737"/>
    </source>
</evidence>